<evidence type="ECO:0000313" key="2">
    <source>
        <dbReference type="Proteomes" id="UP000616151"/>
    </source>
</evidence>
<comment type="caution">
    <text evidence="1">The sequence shown here is derived from an EMBL/GenBank/DDBJ whole genome shotgun (WGS) entry which is preliminary data.</text>
</comment>
<gene>
    <name evidence="1" type="ORF">JHL16_07205</name>
</gene>
<protein>
    <submittedName>
        <fullName evidence="1">Uncharacterized protein</fullName>
    </submittedName>
</protein>
<accession>A0ACC5R133</accession>
<reference evidence="1" key="1">
    <citation type="submission" date="2021-01" db="EMBL/GenBank/DDBJ databases">
        <authorList>
            <person name="Sun Q."/>
        </authorList>
    </citation>
    <scope>NUCLEOTIDE SEQUENCE</scope>
    <source>
        <strain evidence="1">YIM B02566</strain>
    </source>
</reference>
<proteinExistence type="predicted"/>
<keyword evidence="2" id="KW-1185">Reference proteome</keyword>
<dbReference type="EMBL" id="JAENHL010000006">
    <property type="protein sequence ID" value="MBK1866138.1"/>
    <property type="molecule type" value="Genomic_DNA"/>
</dbReference>
<evidence type="ECO:0000313" key="1">
    <source>
        <dbReference type="EMBL" id="MBK1866138.1"/>
    </source>
</evidence>
<name>A0ACC5R133_9HYPH</name>
<sequence>MKTTALVLLGLVAIVVVAGAVFFIRLMNGPVSLDFVRDRIQAEINESLGGGLKVSLEGVMIERDANTGMPHFRLRNVELVDPQGAVIARAPKAAIGVDGSDLMSGTVVPKQIELIGPRIVARRTLSGGFKLGFDEHRASENSKDASGKSNQETNLQQVAPETQGGTVIDFLSGSEEASAAMASLDAILISDAVIQLVDEVNGTSWNIPKASLAFKRMPYGFTFFSEARIASGGTPWRAEISASYRRERKSFAVSARITDLVPADIADDVFALAKLAQVKLPLSGHVEMEVSEEAKVINGSAEFTAAAGEVGLPGFIAEPIAVNEGLIRLDFDPKTGGIVISDSTLLIGGTPAQIAGRFTPLRQPDGRLDALKIEINARNLSLDPNSIVKDQIAIDRVDFVGVASVREARFDVEDAVIMAGKAGVRLRGSFTGGERSVGIKLAGRMRDVSAPILKRLWPPIIAPNTRKWVNTNILAGRITEGEFVINLPVNGLADGLKNKLIPNDAIAARFGLDGVTTTYFGGLPPIAEANGEATLGGDTFSLRLDKGVVRTPSGKKVDLSKGTLKMTQLLAPMTPAAIHLEGQGGVPTFIEYLDLDPLNLVSKSGGDARNLTGDAQVAMDLYLPLKQIVDRDDVKVSATAKLRNADLKDAFDGIDLNDGTIDLKITENAIRAEGTAKLNDIAAKITWWRDGGPENPQNAIIETTLDAKQRDAIGAKVNDYVSGPVKVKVALQDFRDKVDKIKVEADLSKASLRLAAIDWWRPPALRTTASFDYAPGDGKAGRIDNLTIKGDGFLMKGQVAINGAGQMSEAKFPTVVLNEDNRFGVVISLDKEATNVSINGTSFDARPLIRSLFANRPASSGDEDSGKQKSKGVLIVDALVDKVYAHRGEVVNGVAGSVVMRDGYVERATLNGTFISGQPITIRIMPSDDGGRDLRIGGRDAGSALRAANLYSKVAGGQIDFTARLGGGADSTVRNGRLTLRDFEVRDEAALAQLDQKGRPKKAGPRRGGVVFSRLTLPFTSDARFIRIGDTLVKGPELGATAQGLIRKVDGAIDIDGTIIPAYALNSAIGEIPILGQILTGGKGEGIFGLTYAVGGTMSKPRFQVNPVSAIAPGILRKFFEYGGSNGPAPKRRERTN</sequence>
<organism evidence="1 2">
    <name type="scientific">Taklimakanibacter albus</name>
    <dbReference type="NCBI Taxonomy" id="2800327"/>
    <lineage>
        <taxon>Bacteria</taxon>
        <taxon>Pseudomonadati</taxon>
        <taxon>Pseudomonadota</taxon>
        <taxon>Alphaproteobacteria</taxon>
        <taxon>Hyphomicrobiales</taxon>
        <taxon>Aestuariivirgaceae</taxon>
        <taxon>Taklimakanibacter</taxon>
    </lineage>
</organism>
<dbReference type="Proteomes" id="UP000616151">
    <property type="component" value="Unassembled WGS sequence"/>
</dbReference>